<dbReference type="GO" id="GO:0005634">
    <property type="term" value="C:nucleus"/>
    <property type="evidence" value="ECO:0007669"/>
    <property type="project" value="TreeGrafter"/>
</dbReference>
<dbReference type="Pfam" id="PF02008">
    <property type="entry name" value="zf-CXXC"/>
    <property type="match status" value="1"/>
</dbReference>
<keyword evidence="6" id="KW-0238">DNA-binding</keyword>
<evidence type="ECO:0000313" key="10">
    <source>
        <dbReference type="Proteomes" id="UP000299102"/>
    </source>
</evidence>
<dbReference type="OrthoDB" id="8777148at2759"/>
<accession>A0A4C1TA10</accession>
<dbReference type="AlphaFoldDB" id="A0A4C1TA10"/>
<dbReference type="InterPro" id="IPR040388">
    <property type="entry name" value="CXXC4/CXXC5"/>
</dbReference>
<keyword evidence="9" id="KW-0808">Transferase</keyword>
<keyword evidence="3" id="KW-0479">Metal-binding</keyword>
<dbReference type="GO" id="GO:0032259">
    <property type="term" value="P:methylation"/>
    <property type="evidence" value="ECO:0007669"/>
    <property type="project" value="UniProtKB-KW"/>
</dbReference>
<dbReference type="GO" id="GO:0008270">
    <property type="term" value="F:zinc ion binding"/>
    <property type="evidence" value="ECO:0007669"/>
    <property type="project" value="UniProtKB-KW"/>
</dbReference>
<evidence type="ECO:0000259" key="8">
    <source>
        <dbReference type="PROSITE" id="PS51058"/>
    </source>
</evidence>
<keyword evidence="10" id="KW-1185">Reference proteome</keyword>
<gene>
    <name evidence="9" type="primary">Tet</name>
    <name evidence="9" type="ORF">EVAR_5636_1</name>
</gene>
<name>A0A4C1TA10_EUMVA</name>
<comment type="caution">
    <text evidence="9">The sequence shown here is derived from an EMBL/GenBank/DDBJ whole genome shotgun (WGS) entry which is preliminary data.</text>
</comment>
<dbReference type="PANTHER" id="PTHR13419">
    <property type="entry name" value="ZINC FINGER-CONTAINING"/>
    <property type="match status" value="1"/>
</dbReference>
<dbReference type="GO" id="GO:0008168">
    <property type="term" value="F:methyltransferase activity"/>
    <property type="evidence" value="ECO:0007669"/>
    <property type="project" value="UniProtKB-KW"/>
</dbReference>
<evidence type="ECO:0000256" key="7">
    <source>
        <dbReference type="PROSITE-ProRule" id="PRU00509"/>
    </source>
</evidence>
<dbReference type="PANTHER" id="PTHR13419:SF0">
    <property type="entry name" value="CXXC-TYPE DOMAIN-CONTAINING PROTEIN"/>
    <property type="match status" value="1"/>
</dbReference>
<dbReference type="GO" id="GO:0008327">
    <property type="term" value="F:methyl-CpG binding"/>
    <property type="evidence" value="ECO:0007669"/>
    <property type="project" value="TreeGrafter"/>
</dbReference>
<proteinExistence type="predicted"/>
<keyword evidence="9" id="KW-0489">Methyltransferase</keyword>
<comment type="subcellular location">
    <subcellularLocation>
        <location evidence="1">Cytoplasm</location>
    </subcellularLocation>
</comment>
<evidence type="ECO:0000256" key="4">
    <source>
        <dbReference type="ARBA" id="ARBA00022771"/>
    </source>
</evidence>
<keyword evidence="2" id="KW-0963">Cytoplasm</keyword>
<organism evidence="9 10">
    <name type="scientific">Eumeta variegata</name>
    <name type="common">Bagworm moth</name>
    <name type="synonym">Eumeta japonica</name>
    <dbReference type="NCBI Taxonomy" id="151549"/>
    <lineage>
        <taxon>Eukaryota</taxon>
        <taxon>Metazoa</taxon>
        <taxon>Ecdysozoa</taxon>
        <taxon>Arthropoda</taxon>
        <taxon>Hexapoda</taxon>
        <taxon>Insecta</taxon>
        <taxon>Pterygota</taxon>
        <taxon>Neoptera</taxon>
        <taxon>Endopterygota</taxon>
        <taxon>Lepidoptera</taxon>
        <taxon>Glossata</taxon>
        <taxon>Ditrysia</taxon>
        <taxon>Tineoidea</taxon>
        <taxon>Psychidae</taxon>
        <taxon>Oiketicinae</taxon>
        <taxon>Eumeta</taxon>
    </lineage>
</organism>
<dbReference type="Proteomes" id="UP000299102">
    <property type="component" value="Unassembled WGS sequence"/>
</dbReference>
<sequence length="271" mass="30152">MHFLGVCLLNTSPSRWFYLSRHHNHRHLRLASPSTGHTRERDEIPIDWRGCSYGKGFDFFASQTKKKRKRCGECIGCQRKDNCGDCAPCRNDKSHQICKQRRCEKLTEKKNSIETPHFMRTTLTFLACLGLLLGVYESDPNRTPSYAYRPSASRRHYSVFIAICYNRKKPERSFGGAFAPCLVGNVKPSATRIAVPLEAAVVSGSGPAGRPGITKKLVRYASAVKLIKPAAKITGDASKAAKSGRGYAYVAVKVISSTFMPTDLSINLFRS</sequence>
<dbReference type="STRING" id="151549.A0A4C1TA10"/>
<evidence type="ECO:0000256" key="1">
    <source>
        <dbReference type="ARBA" id="ARBA00004496"/>
    </source>
</evidence>
<feature type="domain" description="CXXC-type" evidence="8">
    <location>
        <begin position="64"/>
        <end position="104"/>
    </location>
</feature>
<evidence type="ECO:0000256" key="6">
    <source>
        <dbReference type="ARBA" id="ARBA00023125"/>
    </source>
</evidence>
<reference evidence="9 10" key="1">
    <citation type="journal article" date="2019" name="Commun. Biol.">
        <title>The bagworm genome reveals a unique fibroin gene that provides high tensile strength.</title>
        <authorList>
            <person name="Kono N."/>
            <person name="Nakamura H."/>
            <person name="Ohtoshi R."/>
            <person name="Tomita M."/>
            <person name="Numata K."/>
            <person name="Arakawa K."/>
        </authorList>
    </citation>
    <scope>NUCLEOTIDE SEQUENCE [LARGE SCALE GENOMIC DNA]</scope>
</reference>
<keyword evidence="4 7" id="KW-0863">Zinc-finger</keyword>
<evidence type="ECO:0000256" key="3">
    <source>
        <dbReference type="ARBA" id="ARBA00022723"/>
    </source>
</evidence>
<keyword evidence="5" id="KW-0862">Zinc</keyword>
<dbReference type="GO" id="GO:0005737">
    <property type="term" value="C:cytoplasm"/>
    <property type="evidence" value="ECO:0007669"/>
    <property type="project" value="UniProtKB-SubCell"/>
</dbReference>
<evidence type="ECO:0000256" key="2">
    <source>
        <dbReference type="ARBA" id="ARBA00022490"/>
    </source>
</evidence>
<evidence type="ECO:0000256" key="5">
    <source>
        <dbReference type="ARBA" id="ARBA00022833"/>
    </source>
</evidence>
<dbReference type="EMBL" id="BGZK01000040">
    <property type="protein sequence ID" value="GBP10318.1"/>
    <property type="molecule type" value="Genomic_DNA"/>
</dbReference>
<dbReference type="InterPro" id="IPR002857">
    <property type="entry name" value="Znf_CXXC"/>
</dbReference>
<evidence type="ECO:0000313" key="9">
    <source>
        <dbReference type="EMBL" id="GBP10318.1"/>
    </source>
</evidence>
<protein>
    <submittedName>
        <fullName evidence="9">DNA N6-methyl adenine demethylase</fullName>
    </submittedName>
</protein>
<dbReference type="PROSITE" id="PS51058">
    <property type="entry name" value="ZF_CXXC"/>
    <property type="match status" value="1"/>
</dbReference>